<gene>
    <name evidence="2" type="ORF">JVT61DRAFT_9444</name>
</gene>
<feature type="compositionally biased region" description="Basic and acidic residues" evidence="1">
    <location>
        <begin position="71"/>
        <end position="80"/>
    </location>
</feature>
<dbReference type="OrthoDB" id="2693345at2759"/>
<comment type="caution">
    <text evidence="2">The sequence shown here is derived from an EMBL/GenBank/DDBJ whole genome shotgun (WGS) entry which is preliminary data.</text>
</comment>
<sequence>MADDSPAPGPTRHTRPSNVNKHPVDILKPAKKRHTKAEKAADNQRLKDAKAAEEKATVKSVGCLATMEMEAESKETEARANRPQPVCPHPWPHVISKATDGSAAQAKISGTLSDGATLMNPADYKDDTDVVSVAHNVKKPQVSLKESLQAWKA</sequence>
<organism evidence="2 3">
    <name type="scientific">Boletus reticuloceps</name>
    <dbReference type="NCBI Taxonomy" id="495285"/>
    <lineage>
        <taxon>Eukaryota</taxon>
        <taxon>Fungi</taxon>
        <taxon>Dikarya</taxon>
        <taxon>Basidiomycota</taxon>
        <taxon>Agaricomycotina</taxon>
        <taxon>Agaricomycetes</taxon>
        <taxon>Agaricomycetidae</taxon>
        <taxon>Boletales</taxon>
        <taxon>Boletineae</taxon>
        <taxon>Boletaceae</taxon>
        <taxon>Boletoideae</taxon>
        <taxon>Boletus</taxon>
    </lineage>
</organism>
<feature type="compositionally biased region" description="Basic and acidic residues" evidence="1">
    <location>
        <begin position="37"/>
        <end position="53"/>
    </location>
</feature>
<evidence type="ECO:0000313" key="2">
    <source>
        <dbReference type="EMBL" id="KAG6371431.1"/>
    </source>
</evidence>
<reference evidence="2" key="1">
    <citation type="submission" date="2021-03" db="EMBL/GenBank/DDBJ databases">
        <title>Evolutionary innovations through gain and loss of genes in the ectomycorrhizal Boletales.</title>
        <authorList>
            <person name="Wu G."/>
            <person name="Miyauchi S."/>
            <person name="Morin E."/>
            <person name="Yang Z.-L."/>
            <person name="Xu J."/>
            <person name="Martin F.M."/>
        </authorList>
    </citation>
    <scope>NUCLEOTIDE SEQUENCE</scope>
    <source>
        <strain evidence="2">BR01</strain>
    </source>
</reference>
<feature type="region of interest" description="Disordered" evidence="1">
    <location>
        <begin position="1"/>
        <end position="53"/>
    </location>
</feature>
<protein>
    <submittedName>
        <fullName evidence="2">Uncharacterized protein</fullName>
    </submittedName>
</protein>
<keyword evidence="3" id="KW-1185">Reference proteome</keyword>
<dbReference type="EMBL" id="JAGFBS010000034">
    <property type="protein sequence ID" value="KAG6371431.1"/>
    <property type="molecule type" value="Genomic_DNA"/>
</dbReference>
<proteinExistence type="predicted"/>
<dbReference type="AlphaFoldDB" id="A0A8I3A551"/>
<accession>A0A8I3A551</accession>
<name>A0A8I3A551_9AGAM</name>
<feature type="region of interest" description="Disordered" evidence="1">
    <location>
        <begin position="70"/>
        <end position="92"/>
    </location>
</feature>
<evidence type="ECO:0000313" key="3">
    <source>
        <dbReference type="Proteomes" id="UP000683000"/>
    </source>
</evidence>
<evidence type="ECO:0000256" key="1">
    <source>
        <dbReference type="SAM" id="MobiDB-lite"/>
    </source>
</evidence>
<dbReference type="Proteomes" id="UP000683000">
    <property type="component" value="Unassembled WGS sequence"/>
</dbReference>